<dbReference type="PANTHER" id="PTHR10788">
    <property type="entry name" value="TREHALOSE-6-PHOSPHATE SYNTHASE"/>
    <property type="match status" value="1"/>
</dbReference>
<dbReference type="GO" id="GO:0003825">
    <property type="term" value="F:alpha,alpha-trehalose-phosphate synthase (UDP-forming) activity"/>
    <property type="evidence" value="ECO:0007669"/>
    <property type="project" value="TreeGrafter"/>
</dbReference>
<accession>A0A1F6V2D9</accession>
<dbReference type="InterPro" id="IPR001830">
    <property type="entry name" value="Glyco_trans_20"/>
</dbReference>
<dbReference type="Proteomes" id="UP000177602">
    <property type="component" value="Unassembled WGS sequence"/>
</dbReference>
<dbReference type="AlphaFoldDB" id="A0A1F6V2D9"/>
<dbReference type="GO" id="GO:0005992">
    <property type="term" value="P:trehalose biosynthetic process"/>
    <property type="evidence" value="ECO:0007669"/>
    <property type="project" value="InterPro"/>
</dbReference>
<protein>
    <submittedName>
        <fullName evidence="2">Uncharacterized protein</fullName>
    </submittedName>
</protein>
<organism evidence="2 3">
    <name type="scientific">Candidatus Nomurabacteria bacterium RIFCSPHIGHO2_01_FULL_40_12</name>
    <dbReference type="NCBI Taxonomy" id="1801737"/>
    <lineage>
        <taxon>Bacteria</taxon>
        <taxon>Candidatus Nomuraibacteriota</taxon>
    </lineage>
</organism>
<reference evidence="2 3" key="1">
    <citation type="journal article" date="2016" name="Nat. Commun.">
        <title>Thousands of microbial genomes shed light on interconnected biogeochemical processes in an aquifer system.</title>
        <authorList>
            <person name="Anantharaman K."/>
            <person name="Brown C.T."/>
            <person name="Hug L.A."/>
            <person name="Sharon I."/>
            <person name="Castelle C.J."/>
            <person name="Probst A.J."/>
            <person name="Thomas B.C."/>
            <person name="Singh A."/>
            <person name="Wilkins M.J."/>
            <person name="Karaoz U."/>
            <person name="Brodie E.L."/>
            <person name="Williams K.H."/>
            <person name="Hubbard S.S."/>
            <person name="Banfield J.F."/>
        </authorList>
    </citation>
    <scope>NUCLEOTIDE SEQUENCE [LARGE SCALE GENOMIC DNA]</scope>
</reference>
<dbReference type="Gene3D" id="3.40.50.2000">
    <property type="entry name" value="Glycogen Phosphorylase B"/>
    <property type="match status" value="2"/>
</dbReference>
<comment type="similarity">
    <text evidence="1">Belongs to the glycosyltransferase 20 family.</text>
</comment>
<dbReference type="STRING" id="1801737.A2818_02045"/>
<name>A0A1F6V2D9_9BACT</name>
<dbReference type="Pfam" id="PF00982">
    <property type="entry name" value="Glyco_transf_20"/>
    <property type="match status" value="1"/>
</dbReference>
<evidence type="ECO:0000313" key="2">
    <source>
        <dbReference type="EMBL" id="OGI63584.1"/>
    </source>
</evidence>
<proteinExistence type="inferred from homology"/>
<evidence type="ECO:0000256" key="1">
    <source>
        <dbReference type="ARBA" id="ARBA00008799"/>
    </source>
</evidence>
<comment type="caution">
    <text evidence="2">The sequence shown here is derived from an EMBL/GenBank/DDBJ whole genome shotgun (WGS) entry which is preliminary data.</text>
</comment>
<dbReference type="PANTHER" id="PTHR10788:SF106">
    <property type="entry name" value="BCDNA.GH08860"/>
    <property type="match status" value="1"/>
</dbReference>
<sequence>MNLVAKEYVAARSDSLGVLILSRFAGASRTLKNALIVNPHNMEEIGAAIYTAITMLPSEQQRRMNTMRISIKDYNVYRWAAEFIKAITNLG</sequence>
<gene>
    <name evidence="2" type="ORF">A2818_02045</name>
</gene>
<dbReference type="EMBL" id="MFTN01000001">
    <property type="protein sequence ID" value="OGI63584.1"/>
    <property type="molecule type" value="Genomic_DNA"/>
</dbReference>
<evidence type="ECO:0000313" key="3">
    <source>
        <dbReference type="Proteomes" id="UP000177602"/>
    </source>
</evidence>
<dbReference type="SUPFAM" id="SSF53756">
    <property type="entry name" value="UDP-Glycosyltransferase/glycogen phosphorylase"/>
    <property type="match status" value="1"/>
</dbReference>